<evidence type="ECO:0000313" key="2">
    <source>
        <dbReference type="Proteomes" id="UP001457282"/>
    </source>
</evidence>
<dbReference type="EMBL" id="JBEDUW010000001">
    <property type="protein sequence ID" value="KAK9951721.1"/>
    <property type="molecule type" value="Genomic_DNA"/>
</dbReference>
<organism evidence="1 2">
    <name type="scientific">Rubus argutus</name>
    <name type="common">Southern blackberry</name>
    <dbReference type="NCBI Taxonomy" id="59490"/>
    <lineage>
        <taxon>Eukaryota</taxon>
        <taxon>Viridiplantae</taxon>
        <taxon>Streptophyta</taxon>
        <taxon>Embryophyta</taxon>
        <taxon>Tracheophyta</taxon>
        <taxon>Spermatophyta</taxon>
        <taxon>Magnoliopsida</taxon>
        <taxon>eudicotyledons</taxon>
        <taxon>Gunneridae</taxon>
        <taxon>Pentapetalae</taxon>
        <taxon>rosids</taxon>
        <taxon>fabids</taxon>
        <taxon>Rosales</taxon>
        <taxon>Rosaceae</taxon>
        <taxon>Rosoideae</taxon>
        <taxon>Rosoideae incertae sedis</taxon>
        <taxon>Rubus</taxon>
    </lineage>
</organism>
<evidence type="ECO:0000313" key="1">
    <source>
        <dbReference type="EMBL" id="KAK9951721.1"/>
    </source>
</evidence>
<reference evidence="1 2" key="1">
    <citation type="journal article" date="2023" name="G3 (Bethesda)">
        <title>A chromosome-length genome assembly and annotation of blackberry (Rubus argutus, cv. 'Hillquist').</title>
        <authorList>
            <person name="Bruna T."/>
            <person name="Aryal R."/>
            <person name="Dudchenko O."/>
            <person name="Sargent D.J."/>
            <person name="Mead D."/>
            <person name="Buti M."/>
            <person name="Cavallini A."/>
            <person name="Hytonen T."/>
            <person name="Andres J."/>
            <person name="Pham M."/>
            <person name="Weisz D."/>
            <person name="Mascagni F."/>
            <person name="Usai G."/>
            <person name="Natali L."/>
            <person name="Bassil N."/>
            <person name="Fernandez G.E."/>
            <person name="Lomsadze A."/>
            <person name="Armour M."/>
            <person name="Olukolu B."/>
            <person name="Poorten T."/>
            <person name="Britton C."/>
            <person name="Davik J."/>
            <person name="Ashrafi H."/>
            <person name="Aiden E.L."/>
            <person name="Borodovsky M."/>
            <person name="Worthington M."/>
        </authorList>
    </citation>
    <scope>NUCLEOTIDE SEQUENCE [LARGE SCALE GENOMIC DNA]</scope>
    <source>
        <strain evidence="1">PI 553951</strain>
    </source>
</reference>
<protein>
    <submittedName>
        <fullName evidence="1">Uncharacterized protein</fullName>
    </submittedName>
</protein>
<keyword evidence="2" id="KW-1185">Reference proteome</keyword>
<dbReference type="AlphaFoldDB" id="A0AAW1YSL6"/>
<proteinExistence type="predicted"/>
<dbReference type="Proteomes" id="UP001457282">
    <property type="component" value="Unassembled WGS sequence"/>
</dbReference>
<name>A0AAW1YSL6_RUBAR</name>
<sequence length="181" mass="19445">MAEMEDAMASGLHGDGFAAAKRLAVLGDDGGEEQVQAGTSGGGEDEDRGGLQLGTGPMWLGCGCAHLRAVASRNRARARFEGTAAEGWIFGGIAALGREHDLRMVAHGCGWLGVCLGLWNWLKAWCGGEVKWWRWMAEEKLWVNYGGVGWVFELMAEDCSQCGELVIVVAEARQIYGGARQ</sequence>
<accession>A0AAW1YSL6</accession>
<comment type="caution">
    <text evidence="1">The sequence shown here is derived from an EMBL/GenBank/DDBJ whole genome shotgun (WGS) entry which is preliminary data.</text>
</comment>
<gene>
    <name evidence="1" type="ORF">M0R45_007157</name>
</gene>